<dbReference type="Pfam" id="PF00583">
    <property type="entry name" value="Acetyltransf_1"/>
    <property type="match status" value="1"/>
</dbReference>
<protein>
    <submittedName>
        <fullName evidence="2">N-acetyltransferase</fullName>
    </submittedName>
</protein>
<comment type="caution">
    <text evidence="2">The sequence shown here is derived from an EMBL/GenBank/DDBJ whole genome shotgun (WGS) entry which is preliminary data.</text>
</comment>
<accession>A0A371AUL0</accession>
<dbReference type="PANTHER" id="PTHR43415:SF3">
    <property type="entry name" value="GNAT-FAMILY ACETYLTRANSFERASE"/>
    <property type="match status" value="1"/>
</dbReference>
<organism evidence="2 3">
    <name type="scientific">Anaerosacchariphilus polymeriproducens</name>
    <dbReference type="NCBI Taxonomy" id="1812858"/>
    <lineage>
        <taxon>Bacteria</taxon>
        <taxon>Bacillati</taxon>
        <taxon>Bacillota</taxon>
        <taxon>Clostridia</taxon>
        <taxon>Lachnospirales</taxon>
        <taxon>Lachnospiraceae</taxon>
        <taxon>Anaerosacchariphilus</taxon>
    </lineage>
</organism>
<proteinExistence type="predicted"/>
<evidence type="ECO:0000313" key="3">
    <source>
        <dbReference type="Proteomes" id="UP000255036"/>
    </source>
</evidence>
<dbReference type="GO" id="GO:0016747">
    <property type="term" value="F:acyltransferase activity, transferring groups other than amino-acyl groups"/>
    <property type="evidence" value="ECO:0007669"/>
    <property type="project" value="InterPro"/>
</dbReference>
<reference evidence="2 3" key="1">
    <citation type="submission" date="2018-07" db="EMBL/GenBank/DDBJ databases">
        <title>Anaerosacharophilus polymeroproducens gen. nov. sp. nov., an anaerobic bacterium isolated from salt field.</title>
        <authorList>
            <person name="Kim W."/>
            <person name="Yang S.-H."/>
            <person name="Oh J."/>
            <person name="Lee J.-H."/>
            <person name="Kwon K.K."/>
        </authorList>
    </citation>
    <scope>NUCLEOTIDE SEQUENCE [LARGE SCALE GENOMIC DNA]</scope>
    <source>
        <strain evidence="2 3">MCWD5</strain>
    </source>
</reference>
<feature type="domain" description="N-acetyltransferase" evidence="1">
    <location>
        <begin position="16"/>
        <end position="182"/>
    </location>
</feature>
<dbReference type="PROSITE" id="PS51186">
    <property type="entry name" value="GNAT"/>
    <property type="match status" value="1"/>
</dbReference>
<dbReference type="EMBL" id="QRCT01000032">
    <property type="protein sequence ID" value="RDU23229.1"/>
    <property type="molecule type" value="Genomic_DNA"/>
</dbReference>
<keyword evidence="3" id="KW-1185">Reference proteome</keyword>
<dbReference type="InterPro" id="IPR000182">
    <property type="entry name" value="GNAT_dom"/>
</dbReference>
<dbReference type="Gene3D" id="3.40.630.30">
    <property type="match status" value="1"/>
</dbReference>
<sequence>MKFKSISIIDKLGRNVILRNAEVSDADDLIKYLKITTSETPFLTRESDEVVLTHEQEEHFIKRSINAERELILVATIDGKHIGNCSLMGIGSYKRYAHRGDISIALYKEFCGIGIGKKMMLKVLELAKEIGYEQVELEVITDNKAAITLYKQLGFEKYGSFPHNVKYANGKYADADWMMKKL</sequence>
<dbReference type="InterPro" id="IPR016181">
    <property type="entry name" value="Acyl_CoA_acyltransferase"/>
</dbReference>
<name>A0A371AUL0_9FIRM</name>
<dbReference type="RefSeq" id="WP_115482173.1">
    <property type="nucleotide sequence ID" value="NZ_QRCT01000032.1"/>
</dbReference>
<evidence type="ECO:0000259" key="1">
    <source>
        <dbReference type="PROSITE" id="PS51186"/>
    </source>
</evidence>
<dbReference type="Proteomes" id="UP000255036">
    <property type="component" value="Unassembled WGS sequence"/>
</dbReference>
<dbReference type="PANTHER" id="PTHR43415">
    <property type="entry name" value="SPERMIDINE N(1)-ACETYLTRANSFERASE"/>
    <property type="match status" value="1"/>
</dbReference>
<dbReference type="AlphaFoldDB" id="A0A371AUL0"/>
<dbReference type="OrthoDB" id="948250at2"/>
<gene>
    <name evidence="2" type="ORF">DWV06_10645</name>
</gene>
<dbReference type="SUPFAM" id="SSF55729">
    <property type="entry name" value="Acyl-CoA N-acyltransferases (Nat)"/>
    <property type="match status" value="1"/>
</dbReference>
<dbReference type="CDD" id="cd04301">
    <property type="entry name" value="NAT_SF"/>
    <property type="match status" value="1"/>
</dbReference>
<evidence type="ECO:0000313" key="2">
    <source>
        <dbReference type="EMBL" id="RDU23229.1"/>
    </source>
</evidence>
<keyword evidence="2" id="KW-0808">Transferase</keyword>